<accession>A0ABV0MX67</accession>
<evidence type="ECO:0000313" key="2">
    <source>
        <dbReference type="Proteomes" id="UP001476798"/>
    </source>
</evidence>
<feature type="non-terminal residue" evidence="1">
    <location>
        <position position="1"/>
    </location>
</feature>
<dbReference type="Proteomes" id="UP001476798">
    <property type="component" value="Unassembled WGS sequence"/>
</dbReference>
<comment type="caution">
    <text evidence="1">The sequence shown here is derived from an EMBL/GenBank/DDBJ whole genome shotgun (WGS) entry which is preliminary data.</text>
</comment>
<name>A0ABV0MX67_9TELE</name>
<evidence type="ECO:0000313" key="1">
    <source>
        <dbReference type="EMBL" id="MEQ2163229.1"/>
    </source>
</evidence>
<protein>
    <submittedName>
        <fullName evidence="1">Uncharacterized protein</fullName>
    </submittedName>
</protein>
<keyword evidence="2" id="KW-1185">Reference proteome</keyword>
<reference evidence="1 2" key="1">
    <citation type="submission" date="2021-06" db="EMBL/GenBank/DDBJ databases">
        <authorList>
            <person name="Palmer J.M."/>
        </authorList>
    </citation>
    <scope>NUCLEOTIDE SEQUENCE [LARGE SCALE GENOMIC DNA]</scope>
    <source>
        <strain evidence="1 2">GA_2019</strain>
        <tissue evidence="1">Muscle</tissue>
    </source>
</reference>
<gene>
    <name evidence="1" type="ORF">GOODEAATRI_028021</name>
</gene>
<proteinExistence type="predicted"/>
<organism evidence="1 2">
    <name type="scientific">Goodea atripinnis</name>
    <dbReference type="NCBI Taxonomy" id="208336"/>
    <lineage>
        <taxon>Eukaryota</taxon>
        <taxon>Metazoa</taxon>
        <taxon>Chordata</taxon>
        <taxon>Craniata</taxon>
        <taxon>Vertebrata</taxon>
        <taxon>Euteleostomi</taxon>
        <taxon>Actinopterygii</taxon>
        <taxon>Neopterygii</taxon>
        <taxon>Teleostei</taxon>
        <taxon>Neoteleostei</taxon>
        <taxon>Acanthomorphata</taxon>
        <taxon>Ovalentaria</taxon>
        <taxon>Atherinomorphae</taxon>
        <taxon>Cyprinodontiformes</taxon>
        <taxon>Goodeidae</taxon>
        <taxon>Goodea</taxon>
    </lineage>
</organism>
<sequence length="89" mass="9357">ATSGLVQTLYSSSSNPEDVGAFSEVFMPETPSAGNPSLLVPAEPSDDIKPGVSDDVVKTSLQLKVNPVSQTQSLELIPELQGCLVRNTQ</sequence>
<dbReference type="EMBL" id="JAHRIO010013778">
    <property type="protein sequence ID" value="MEQ2163229.1"/>
    <property type="molecule type" value="Genomic_DNA"/>
</dbReference>